<gene>
    <name evidence="3" type="ORF">LXD69_12935</name>
</gene>
<feature type="signal peptide" evidence="1">
    <location>
        <begin position="1"/>
        <end position="18"/>
    </location>
</feature>
<sequence>MKKIVFNLFALYFLMMLASCNSGKNENGTEFSVDEPKEIEKTVVTDNQNEEKAYFIGTGTEPFWDIKLTNSTFIFKTIDGDSISLPSVEPIRAADSNIKLYRTKTDLYEFNITISQSECTNAMSGEKSPYKVSIEYKKNEDLTFTKINGCGHYVTDYRLHDIWVLEELNGKKVGIADFSKELPQMEVNAKENTFSGHAGCNRMNGKLFFEKGLLRFVNVVTTRMMCGPGNKEGEFVKALSSSIHYKIENNRLTLSNPDKTTVVFKKVD</sequence>
<dbReference type="RefSeq" id="WP_045966926.1">
    <property type="nucleotide sequence ID" value="NZ_CP090145.1"/>
</dbReference>
<evidence type="ECO:0000313" key="4">
    <source>
        <dbReference type="Proteomes" id="UP000830454"/>
    </source>
</evidence>
<dbReference type="PANTHER" id="PTHR35535">
    <property type="entry name" value="HEAT SHOCK PROTEIN HSLJ"/>
    <property type="match status" value="1"/>
</dbReference>
<reference evidence="3" key="1">
    <citation type="submission" date="2021-12" db="EMBL/GenBank/DDBJ databases">
        <authorList>
            <person name="Cha I.-T."/>
            <person name="Lee K.-E."/>
            <person name="Park S.-J."/>
        </authorList>
    </citation>
    <scope>NUCLEOTIDE SEQUENCE</scope>
    <source>
        <strain evidence="3">YSM-43</strain>
    </source>
</reference>
<protein>
    <submittedName>
        <fullName evidence="3">META domain-containing protein</fullName>
    </submittedName>
</protein>
<keyword evidence="4" id="KW-1185">Reference proteome</keyword>
<evidence type="ECO:0000259" key="2">
    <source>
        <dbReference type="Pfam" id="PF03724"/>
    </source>
</evidence>
<dbReference type="InterPro" id="IPR053147">
    <property type="entry name" value="Hsp_HslJ-like"/>
</dbReference>
<dbReference type="PROSITE" id="PS51257">
    <property type="entry name" value="PROKAR_LIPOPROTEIN"/>
    <property type="match status" value="1"/>
</dbReference>
<accession>A0ABY4HJC3</accession>
<reference evidence="3" key="2">
    <citation type="submission" date="2022-04" db="EMBL/GenBank/DDBJ databases">
        <title>Complete Genome Sequence of Flavobacterium sediminilitoris YSM-43, Isolated from a Tidal Sediment.</title>
        <authorList>
            <person name="Lee P.A."/>
        </authorList>
    </citation>
    <scope>NUCLEOTIDE SEQUENCE</scope>
    <source>
        <strain evidence="3">YSM-43</strain>
    </source>
</reference>
<name>A0ABY4HJC3_9FLAO</name>
<proteinExistence type="predicted"/>
<dbReference type="Proteomes" id="UP000830454">
    <property type="component" value="Chromosome"/>
</dbReference>
<evidence type="ECO:0000313" key="3">
    <source>
        <dbReference type="EMBL" id="UOX32939.1"/>
    </source>
</evidence>
<feature type="chain" id="PRO_5045896612" evidence="1">
    <location>
        <begin position="19"/>
        <end position="268"/>
    </location>
</feature>
<dbReference type="Gene3D" id="2.40.128.270">
    <property type="match status" value="1"/>
</dbReference>
<dbReference type="Pfam" id="PF03724">
    <property type="entry name" value="META"/>
    <property type="match status" value="1"/>
</dbReference>
<keyword evidence="1" id="KW-0732">Signal</keyword>
<organism evidence="3 4">
    <name type="scientific">Flavobacterium sediminilitoris</name>
    <dbReference type="NCBI Taxonomy" id="2024526"/>
    <lineage>
        <taxon>Bacteria</taxon>
        <taxon>Pseudomonadati</taxon>
        <taxon>Bacteroidota</taxon>
        <taxon>Flavobacteriia</taxon>
        <taxon>Flavobacteriales</taxon>
        <taxon>Flavobacteriaceae</taxon>
        <taxon>Flavobacterium</taxon>
    </lineage>
</organism>
<dbReference type="PANTHER" id="PTHR35535:SF1">
    <property type="entry name" value="HEAT SHOCK PROTEIN HSLJ"/>
    <property type="match status" value="1"/>
</dbReference>
<dbReference type="InterPro" id="IPR005184">
    <property type="entry name" value="DUF306_Meta_HslJ"/>
</dbReference>
<dbReference type="EMBL" id="CP090145">
    <property type="protein sequence ID" value="UOX32939.1"/>
    <property type="molecule type" value="Genomic_DNA"/>
</dbReference>
<dbReference type="InterPro" id="IPR038670">
    <property type="entry name" value="HslJ-like_sf"/>
</dbReference>
<evidence type="ECO:0000256" key="1">
    <source>
        <dbReference type="SAM" id="SignalP"/>
    </source>
</evidence>
<feature type="domain" description="DUF306" evidence="2">
    <location>
        <begin position="161"/>
        <end position="264"/>
    </location>
</feature>